<dbReference type="SMART" id="SM00530">
    <property type="entry name" value="HTH_XRE"/>
    <property type="match status" value="1"/>
</dbReference>
<dbReference type="InterPro" id="IPR010982">
    <property type="entry name" value="Lambda_DNA-bd_dom_sf"/>
</dbReference>
<keyword evidence="3" id="KW-1185">Reference proteome</keyword>
<evidence type="ECO:0000313" key="3">
    <source>
        <dbReference type="Proteomes" id="UP000703674"/>
    </source>
</evidence>
<dbReference type="PROSITE" id="PS50943">
    <property type="entry name" value="HTH_CROC1"/>
    <property type="match status" value="1"/>
</dbReference>
<name>A0ABX1D4D9_9FLAO</name>
<dbReference type="SUPFAM" id="SSF47413">
    <property type="entry name" value="lambda repressor-like DNA-binding domains"/>
    <property type="match status" value="1"/>
</dbReference>
<dbReference type="Gene3D" id="1.10.260.40">
    <property type="entry name" value="lambda repressor-like DNA-binding domains"/>
    <property type="match status" value="1"/>
</dbReference>
<protein>
    <submittedName>
        <fullName evidence="2">Helix-turn-helix transcriptional regulator</fullName>
    </submittedName>
</protein>
<organism evidence="2 3">
    <name type="scientific">Salinimicrobium oceani</name>
    <dbReference type="NCBI Taxonomy" id="2722702"/>
    <lineage>
        <taxon>Bacteria</taxon>
        <taxon>Pseudomonadati</taxon>
        <taxon>Bacteroidota</taxon>
        <taxon>Flavobacteriia</taxon>
        <taxon>Flavobacteriales</taxon>
        <taxon>Flavobacteriaceae</taxon>
        <taxon>Salinimicrobium</taxon>
    </lineage>
</organism>
<comment type="caution">
    <text evidence="2">The sequence shown here is derived from an EMBL/GenBank/DDBJ whole genome shotgun (WGS) entry which is preliminary data.</text>
</comment>
<gene>
    <name evidence="2" type="ORF">HC175_20350</name>
</gene>
<dbReference type="InterPro" id="IPR001387">
    <property type="entry name" value="Cro/C1-type_HTH"/>
</dbReference>
<dbReference type="CDD" id="cd00093">
    <property type="entry name" value="HTH_XRE"/>
    <property type="match status" value="1"/>
</dbReference>
<sequence>MEIGQVLQKLIKQKGLTQVMLAEKIGKSPTALSQIIKGKYHPNPETFDKICEVLEVPPAIVYFLTISEKDVPEEKRALYQMIGPSLKSFIIQIFGEEP</sequence>
<evidence type="ECO:0000259" key="1">
    <source>
        <dbReference type="PROSITE" id="PS50943"/>
    </source>
</evidence>
<dbReference type="RefSeq" id="WP_168139861.1">
    <property type="nucleotide sequence ID" value="NZ_JAAVJR010000980.1"/>
</dbReference>
<feature type="non-terminal residue" evidence="2">
    <location>
        <position position="98"/>
    </location>
</feature>
<dbReference type="Pfam" id="PF01381">
    <property type="entry name" value="HTH_3"/>
    <property type="match status" value="1"/>
</dbReference>
<accession>A0ABX1D4D9</accession>
<feature type="domain" description="HTH cro/C1-type" evidence="1">
    <location>
        <begin position="7"/>
        <end position="61"/>
    </location>
</feature>
<dbReference type="Proteomes" id="UP000703674">
    <property type="component" value="Unassembled WGS sequence"/>
</dbReference>
<proteinExistence type="predicted"/>
<evidence type="ECO:0000313" key="2">
    <source>
        <dbReference type="EMBL" id="NJW55270.1"/>
    </source>
</evidence>
<dbReference type="EMBL" id="JAAVJR010000980">
    <property type="protein sequence ID" value="NJW55270.1"/>
    <property type="molecule type" value="Genomic_DNA"/>
</dbReference>
<reference evidence="2 3" key="1">
    <citation type="submission" date="2020-03" db="EMBL/GenBank/DDBJ databases">
        <title>Salinimicrobium sp. nov, isolated from SCS.</title>
        <authorList>
            <person name="Cao W.R."/>
        </authorList>
    </citation>
    <scope>NUCLEOTIDE SEQUENCE [LARGE SCALE GENOMIC DNA]</scope>
    <source>
        <strain evidence="3">J15B91</strain>
    </source>
</reference>